<sequence length="181" mass="21015">MEVKDKEKGEIKDIKKSKFYSTLILKVVVVILGSILSFSIGNHFREKNEEKKTRTLAITLIQELNDISSIIESMPKRKELIENTTTILPLEYNEIKYKDLILLEKAGLNSVEIQKLSEIFKILSNINTTIEYINRSYEKKDVLLHSALLKALVDLVEDESFRKNLKETNLIEDKLLKYINK</sequence>
<organism evidence="2 3">
    <name type="scientific">Psychrilyobacter piezotolerans</name>
    <dbReference type="NCBI Taxonomy" id="2293438"/>
    <lineage>
        <taxon>Bacteria</taxon>
        <taxon>Fusobacteriati</taxon>
        <taxon>Fusobacteriota</taxon>
        <taxon>Fusobacteriia</taxon>
        <taxon>Fusobacteriales</taxon>
        <taxon>Fusobacteriaceae</taxon>
        <taxon>Psychrilyobacter</taxon>
    </lineage>
</organism>
<feature type="transmembrane region" description="Helical" evidence="1">
    <location>
        <begin position="20"/>
        <end position="41"/>
    </location>
</feature>
<gene>
    <name evidence="2" type="ORF">DYH56_11525</name>
</gene>
<evidence type="ECO:0000313" key="2">
    <source>
        <dbReference type="EMBL" id="REI40348.1"/>
    </source>
</evidence>
<comment type="caution">
    <text evidence="2">The sequence shown here is derived from an EMBL/GenBank/DDBJ whole genome shotgun (WGS) entry which is preliminary data.</text>
</comment>
<name>A0ABX9KF05_9FUSO</name>
<evidence type="ECO:0000256" key="1">
    <source>
        <dbReference type="SAM" id="Phobius"/>
    </source>
</evidence>
<dbReference type="Proteomes" id="UP000263486">
    <property type="component" value="Unassembled WGS sequence"/>
</dbReference>
<dbReference type="RefSeq" id="WP_114643025.1">
    <property type="nucleotide sequence ID" value="NZ_JAACIO010000015.1"/>
</dbReference>
<protein>
    <submittedName>
        <fullName evidence="2">Uncharacterized protein</fullName>
    </submittedName>
</protein>
<keyword evidence="3" id="KW-1185">Reference proteome</keyword>
<keyword evidence="1" id="KW-0812">Transmembrane</keyword>
<keyword evidence="1" id="KW-1133">Transmembrane helix</keyword>
<accession>A0ABX9KF05</accession>
<keyword evidence="1" id="KW-0472">Membrane</keyword>
<reference evidence="2 3" key="1">
    <citation type="submission" date="2018-08" db="EMBL/GenBank/DDBJ databases">
        <title>Draft genome sequence of Psychrilyobacter sp. strain SD5 isolated from Black Sea water.</title>
        <authorList>
            <person name="Yadav S."/>
            <person name="Villanueva L."/>
            <person name="Damste J.S.S."/>
        </authorList>
    </citation>
    <scope>NUCLEOTIDE SEQUENCE [LARGE SCALE GENOMIC DNA]</scope>
    <source>
        <strain evidence="2 3">SD5</strain>
    </source>
</reference>
<evidence type="ECO:0000313" key="3">
    <source>
        <dbReference type="Proteomes" id="UP000263486"/>
    </source>
</evidence>
<dbReference type="EMBL" id="QUAJ01000021">
    <property type="protein sequence ID" value="REI40348.1"/>
    <property type="molecule type" value="Genomic_DNA"/>
</dbReference>
<proteinExistence type="predicted"/>